<dbReference type="Proteomes" id="UP000463470">
    <property type="component" value="Unassembled WGS sequence"/>
</dbReference>
<dbReference type="NCBIfam" id="TIGR04223">
    <property type="entry name" value="quorum_AgrD"/>
    <property type="match status" value="1"/>
</dbReference>
<dbReference type="OrthoDB" id="1809626at2"/>
<evidence type="ECO:0000313" key="2">
    <source>
        <dbReference type="Proteomes" id="UP000463470"/>
    </source>
</evidence>
<organism evidence="1 2">
    <name type="scientific">Heliomicrobium undosum</name>
    <dbReference type="NCBI Taxonomy" id="121734"/>
    <lineage>
        <taxon>Bacteria</taxon>
        <taxon>Bacillati</taxon>
        <taxon>Bacillota</taxon>
        <taxon>Clostridia</taxon>
        <taxon>Eubacteriales</taxon>
        <taxon>Heliobacteriaceae</taxon>
        <taxon>Heliomicrobium</taxon>
    </lineage>
</organism>
<keyword evidence="2" id="KW-1185">Reference proteome</keyword>
<gene>
    <name evidence="1" type="ORF">GTO91_17510</name>
</gene>
<dbReference type="AlphaFoldDB" id="A0A845LEX7"/>
<sequence length="45" mass="5236">MFSWLKKNTLNYSVFFVSLIAVLSVKPACWSLGYQPEPPKELFKK</sequence>
<comment type="caution">
    <text evidence="1">The sequence shown here is derived from an EMBL/GenBank/DDBJ whole genome shotgun (WGS) entry which is preliminary data.</text>
</comment>
<reference evidence="1 2" key="1">
    <citation type="submission" date="2020-01" db="EMBL/GenBank/DDBJ databases">
        <title>Whole-genome sequence of Heliobacterium undosum DSM 13378.</title>
        <authorList>
            <person name="Kyndt J.A."/>
            <person name="Meyer T.E."/>
        </authorList>
    </citation>
    <scope>NUCLEOTIDE SEQUENCE [LARGE SCALE GENOMIC DNA]</scope>
    <source>
        <strain evidence="1 2">DSM 13378</strain>
    </source>
</reference>
<evidence type="ECO:0000313" key="1">
    <source>
        <dbReference type="EMBL" id="MZP31481.1"/>
    </source>
</evidence>
<dbReference type="InterPro" id="IPR009229">
    <property type="entry name" value="AgrD"/>
</dbReference>
<dbReference type="EMBL" id="WXEY01000048">
    <property type="protein sequence ID" value="MZP31481.1"/>
    <property type="molecule type" value="Genomic_DNA"/>
</dbReference>
<proteinExistence type="predicted"/>
<name>A0A845LEX7_9FIRM</name>
<accession>A0A845LEX7</accession>
<protein>
    <submittedName>
        <fullName evidence="1">Cyclic lactone autoinducer peptide</fullName>
    </submittedName>
</protein>